<dbReference type="OrthoDB" id="194358at2759"/>
<feature type="repeat" description="ANK" evidence="3">
    <location>
        <begin position="1295"/>
        <end position="1328"/>
    </location>
</feature>
<accession>A0A010RNS1</accession>
<feature type="compositionally biased region" description="Basic and acidic residues" evidence="4">
    <location>
        <begin position="349"/>
        <end position="377"/>
    </location>
</feature>
<evidence type="ECO:0000313" key="9">
    <source>
        <dbReference type="Proteomes" id="UP000020467"/>
    </source>
</evidence>
<feature type="region of interest" description="Disordered" evidence="4">
    <location>
        <begin position="161"/>
        <end position="215"/>
    </location>
</feature>
<dbReference type="eggNOG" id="KOG1477">
    <property type="taxonomic scope" value="Eukaryota"/>
</dbReference>
<feature type="repeat" description="ANK" evidence="3">
    <location>
        <begin position="1166"/>
        <end position="1198"/>
    </location>
</feature>
<keyword evidence="5" id="KW-0812">Transmembrane</keyword>
<dbReference type="InterPro" id="IPR036770">
    <property type="entry name" value="Ankyrin_rpt-contain_sf"/>
</dbReference>
<evidence type="ECO:0000256" key="2">
    <source>
        <dbReference type="ARBA" id="ARBA00023043"/>
    </source>
</evidence>
<feature type="transmembrane region" description="Helical" evidence="5">
    <location>
        <begin position="272"/>
        <end position="296"/>
    </location>
</feature>
<keyword evidence="5" id="KW-1133">Transmembrane helix</keyword>
<evidence type="ECO:0000256" key="4">
    <source>
        <dbReference type="SAM" id="MobiDB-lite"/>
    </source>
</evidence>
<dbReference type="PROSITE" id="PS50088">
    <property type="entry name" value="ANK_REPEAT"/>
    <property type="match status" value="5"/>
</dbReference>
<dbReference type="PANTHER" id="PTHR24198">
    <property type="entry name" value="ANKYRIN REPEAT AND PROTEIN KINASE DOMAIN-CONTAINING PROTEIN"/>
    <property type="match status" value="1"/>
</dbReference>
<protein>
    <recommendedName>
        <fullName evidence="7">B30.2/SPRY domain-containing protein</fullName>
    </recommendedName>
</protein>
<dbReference type="PROSITE" id="PS50188">
    <property type="entry name" value="B302_SPRY"/>
    <property type="match status" value="1"/>
</dbReference>
<dbReference type="EMBL" id="JARH01001047">
    <property type="protein sequence ID" value="EXF73778.1"/>
    <property type="molecule type" value="Genomic_DNA"/>
</dbReference>
<keyword evidence="2 3" id="KW-0040">ANK repeat</keyword>
<feature type="repeat" description="ANK" evidence="3">
    <location>
        <begin position="1201"/>
        <end position="1233"/>
    </location>
</feature>
<feature type="region of interest" description="Disordered" evidence="4">
    <location>
        <begin position="349"/>
        <end position="388"/>
    </location>
</feature>
<name>A0A010RNS1_9PEZI</name>
<sequence length="2006" mass="223890">MLRPTNLITGGCLFVLAALSSPVAAADDAEFAFNLLSDIAPILALFGDQFAKQFTSESLSWVDHLIFAMVPLGIISAITGAIRVQGMQVAKAFIGRSRENRALAEIELMSSTSGEVCELFNGNSIVRAMGKPRIGQILIFPGKYDNLEEAYKASDEALMNSEPKAVEKGTKSKELQDKSMHSTPDEESAPIISSQPSLPANAPKAETPLSGPPNLQLNLSSDHFDQRRLKKRHEIILAAFAAVILQISLIAIAAVTTYYLSPRFPSFLESKVYGFPCYAAGSILLSIGTGLCSLIVEHSTIEHSLEVANSDVRKAPRLMWIQRYQTVNDQSFKSYAILAGPKRRVIISRRDDDVEKQDPRDAANPKRHDDRVSRSDIDSTSSHSSSSKDRKKEGLWEWLTVGAALSAGIGFTAQFMGLRGLAFPCSIAQLGAILIMALIRASIRRRLGRVPTHCRALDGYELDFLATQIVFYPEIREFHTGRTEEMKDRNCVLPSGSCVWKVITQNPGESHAQFVRSSQNKPKRITPETTEPSNTAPLKQLTSKDLSPAPQDAGPTLRFKASSSQQLLRVRERLGNLCNFPSKSTQSALCVAQCVELLLESFFPSLSSSPAGKLEQKGKESSPSFSWLIEVTRLCTSGTSEDLDTIEIPIVRKESEHSTKWEADIGKIEATLSLWMASIEAKRFGDRSPASSDPPLDWRRTKAGDDLRYSFGRIIGDNLNDDVLKRDVSWWVDSLVAEQSDITTDGGRRGYDNSDDEESGDEESEDVESNDGKISLESDEPTRKKSKARGENVDIVIGFNGFEPPKDKTAARELGMVSKASLSTILAQHLFTSFMWTISESLPRNCLDSGPDGVKQEVEIEGPQTFDSIDFAETWLRPRLRHRKLTKIIRSMESYGLGSTTDILLCMIPALSAKNLLPDQAILRLMPRVGPGRGWVETATCYNKLLTMIKTEHKDKKLNEDDKLSVAVAVATIDFLSSAYETYDEQMEPPSDLYPELEVIEKQIRSPKFTTIMKKLEPVYRRQDRHEIFSQILDKKSSELQDLDRNFANNTLGFTRHHLAIFAADNDSVYQISRQMSEDGQLSRVRDIFGWTPYHYGSLANDEAFNIFMFTRHSVWTDHLPWLLDNLGRSPVHIAALSGKSGSLASMLRVLSHGGRKSVVQAGGFDGMTPLHLVSKTGRLKCLEVLNEHGGEQPFEKKDSRGRQPLHIASRLGCTKIITQLLNMGSRSNELDEAGKCPIDHFVEYATRKRGENVSQTQQSIGSLNASVSMLNILNEDSFNMLLKFAMDSSCRYSSGKSILHFAVEFADDNSIRRLLLGKRFDIEAQDKDGRTPLHYAILRGRNEVFRMFLDEFQANPSAKDSHDITALMFAAQQGLIEVAKALLDRPKAVALVDTDYNNRTTIHYARGREMVELLVSKGCNLLATDSEGRTALHRAIERGDRDIALYLLKPDIPGQVQENAFDDNRESLLVTACKQGFSEIVPEILKHWPATINAKDSRQQQPPISWACVNEHHDIIEQLLQHQGTEVVDVNQPAPGWRGYTPIHFAAGAEDPKALTLLLKQSSAEIHQESTTGETPLDRALVNGRLKAARLLLLNEQTSDAQRLHRLKEFTSSRSPKFHVLIRDILQILLGTNLICEYFRDLYDQEIPASAQKEIDRFVVDLKRGTWVKLKTPYHIAILLRDKELAQTFKDHNVDQDGLDEDNWSSIDYLERFCLEENFRSLFDHLEPVDINRPPDYMKPTALICTQYKESLQVTPEPAESHGNYPTVHVIKVIKDSPNLRRGCIHANHSIPPSEEYFHFEIEVLRNSNSGILGIGFCGPSRPNYSYGAMPGWFKGSWAYHGDDGKLFVESGYGFSPSPDFGGAGTFEYPDVVGVCLHLKTGQGFCTRNGEKIQPQRVSAKRRATLFRSLPLKERKCRLLNIADGYSGDILDPFLYLQVYTESSNPRAFPFSLRNCRPSTTSPFTKIGDFKALSIDSLQEQGALKAFGHPIVYESTSVQASPVLP</sequence>
<keyword evidence="1" id="KW-0677">Repeat</keyword>
<dbReference type="InterPro" id="IPR044736">
    <property type="entry name" value="Gid1/RanBPM/SPLA_SPRY"/>
</dbReference>
<feature type="transmembrane region" description="Helical" evidence="5">
    <location>
        <begin position="65"/>
        <end position="84"/>
    </location>
</feature>
<dbReference type="Pfam" id="PF12796">
    <property type="entry name" value="Ank_2"/>
    <property type="match status" value="3"/>
</dbReference>
<dbReference type="Proteomes" id="UP000020467">
    <property type="component" value="Unassembled WGS sequence"/>
</dbReference>
<gene>
    <name evidence="8" type="ORF">CFIO01_07406</name>
</gene>
<keyword evidence="5" id="KW-0472">Membrane</keyword>
<evidence type="ECO:0000259" key="7">
    <source>
        <dbReference type="PROSITE" id="PS50188"/>
    </source>
</evidence>
<feature type="compositionally biased region" description="Basic and acidic residues" evidence="4">
    <location>
        <begin position="164"/>
        <end position="184"/>
    </location>
</feature>
<dbReference type="InterPro" id="IPR002110">
    <property type="entry name" value="Ankyrin_rpt"/>
</dbReference>
<proteinExistence type="predicted"/>
<dbReference type="PROSITE" id="PS50297">
    <property type="entry name" value="ANK_REP_REGION"/>
    <property type="match status" value="4"/>
</dbReference>
<dbReference type="GO" id="GO:0005737">
    <property type="term" value="C:cytoplasm"/>
    <property type="evidence" value="ECO:0007669"/>
    <property type="project" value="TreeGrafter"/>
</dbReference>
<dbReference type="InterPro" id="IPR001870">
    <property type="entry name" value="B30.2/SPRY"/>
</dbReference>
<keyword evidence="6" id="KW-0732">Signal</keyword>
<dbReference type="Pfam" id="PF13637">
    <property type="entry name" value="Ank_4"/>
    <property type="match status" value="1"/>
</dbReference>
<dbReference type="InterPro" id="IPR003877">
    <property type="entry name" value="SPRY_dom"/>
</dbReference>
<feature type="transmembrane region" description="Helical" evidence="5">
    <location>
        <begin position="235"/>
        <end position="260"/>
    </location>
</feature>
<feature type="repeat" description="ANK" evidence="3">
    <location>
        <begin position="1329"/>
        <end position="1362"/>
    </location>
</feature>
<dbReference type="PANTHER" id="PTHR24198:SF165">
    <property type="entry name" value="ANKYRIN REPEAT-CONTAINING PROTEIN-RELATED"/>
    <property type="match status" value="1"/>
</dbReference>
<feature type="region of interest" description="Disordered" evidence="4">
    <location>
        <begin position="514"/>
        <end position="560"/>
    </location>
</feature>
<dbReference type="KEGG" id="cfj:CFIO01_07406"/>
<dbReference type="InterPro" id="IPR043136">
    <property type="entry name" value="B30.2/SPRY_sf"/>
</dbReference>
<evidence type="ECO:0000256" key="1">
    <source>
        <dbReference type="ARBA" id="ARBA00022737"/>
    </source>
</evidence>
<keyword evidence="9" id="KW-1185">Reference proteome</keyword>
<evidence type="ECO:0000256" key="6">
    <source>
        <dbReference type="SAM" id="SignalP"/>
    </source>
</evidence>
<dbReference type="SUPFAM" id="SSF49899">
    <property type="entry name" value="Concanavalin A-like lectins/glucanases"/>
    <property type="match status" value="1"/>
</dbReference>
<dbReference type="CDD" id="cd12885">
    <property type="entry name" value="SPRY_RanBP_like"/>
    <property type="match status" value="1"/>
</dbReference>
<dbReference type="Pfam" id="PF00622">
    <property type="entry name" value="SPRY"/>
    <property type="match status" value="1"/>
</dbReference>
<organism evidence="8 9">
    <name type="scientific">Colletotrichum fioriniae PJ7</name>
    <dbReference type="NCBI Taxonomy" id="1445577"/>
    <lineage>
        <taxon>Eukaryota</taxon>
        <taxon>Fungi</taxon>
        <taxon>Dikarya</taxon>
        <taxon>Ascomycota</taxon>
        <taxon>Pezizomycotina</taxon>
        <taxon>Sordariomycetes</taxon>
        <taxon>Hypocreomycetidae</taxon>
        <taxon>Glomerellales</taxon>
        <taxon>Glomerellaceae</taxon>
        <taxon>Colletotrichum</taxon>
        <taxon>Colletotrichum acutatum species complex</taxon>
    </lineage>
</organism>
<feature type="signal peptide" evidence="6">
    <location>
        <begin position="1"/>
        <end position="25"/>
    </location>
</feature>
<feature type="compositionally biased region" description="Basic and acidic residues" evidence="4">
    <location>
        <begin position="770"/>
        <end position="788"/>
    </location>
</feature>
<evidence type="ECO:0000256" key="5">
    <source>
        <dbReference type="SAM" id="Phobius"/>
    </source>
</evidence>
<dbReference type="eggNOG" id="KOG4177">
    <property type="taxonomic scope" value="Eukaryota"/>
</dbReference>
<feature type="chain" id="PRO_5001456458" description="B30.2/SPRY domain-containing protein" evidence="6">
    <location>
        <begin position="26"/>
        <end position="2006"/>
    </location>
</feature>
<feature type="domain" description="B30.2/SPRY" evidence="7">
    <location>
        <begin position="1735"/>
        <end position="1930"/>
    </location>
</feature>
<dbReference type="InterPro" id="IPR013320">
    <property type="entry name" value="ConA-like_dom_sf"/>
</dbReference>
<feature type="transmembrane region" description="Helical" evidence="5">
    <location>
        <begin position="421"/>
        <end position="439"/>
    </location>
</feature>
<feature type="repeat" description="ANK" evidence="3">
    <location>
        <begin position="1428"/>
        <end position="1450"/>
    </location>
</feature>
<dbReference type="HOGENOM" id="CLU_001887_1_0_1"/>
<comment type="caution">
    <text evidence="8">The sequence shown here is derived from an EMBL/GenBank/DDBJ whole genome shotgun (WGS) entry which is preliminary data.</text>
</comment>
<evidence type="ECO:0000313" key="8">
    <source>
        <dbReference type="EMBL" id="EXF73778.1"/>
    </source>
</evidence>
<dbReference type="Gene3D" id="2.60.120.920">
    <property type="match status" value="1"/>
</dbReference>
<feature type="compositionally biased region" description="Acidic residues" evidence="4">
    <location>
        <begin position="753"/>
        <end position="769"/>
    </location>
</feature>
<dbReference type="Gene3D" id="1.25.40.20">
    <property type="entry name" value="Ankyrin repeat-containing domain"/>
    <property type="match status" value="3"/>
</dbReference>
<feature type="region of interest" description="Disordered" evidence="4">
    <location>
        <begin position="742"/>
        <end position="788"/>
    </location>
</feature>
<evidence type="ECO:0000256" key="3">
    <source>
        <dbReference type="PROSITE-ProRule" id="PRU00023"/>
    </source>
</evidence>
<dbReference type="SUPFAM" id="SSF48403">
    <property type="entry name" value="Ankyrin repeat"/>
    <property type="match status" value="2"/>
</dbReference>
<feature type="compositionally biased region" description="Polar residues" evidence="4">
    <location>
        <begin position="527"/>
        <end position="545"/>
    </location>
</feature>
<reference evidence="8 9" key="1">
    <citation type="submission" date="2014-02" db="EMBL/GenBank/DDBJ databases">
        <title>The genome sequence of Colletotrichum fioriniae PJ7.</title>
        <authorList>
            <person name="Baroncelli R."/>
            <person name="Thon M.R."/>
        </authorList>
    </citation>
    <scope>NUCLEOTIDE SEQUENCE [LARGE SCALE GENOMIC DNA]</scope>
    <source>
        <strain evidence="8 9">PJ7</strain>
    </source>
</reference>
<dbReference type="SMART" id="SM00248">
    <property type="entry name" value="ANK"/>
    <property type="match status" value="13"/>
</dbReference>